<keyword evidence="4" id="KW-0560">Oxidoreductase</keyword>
<evidence type="ECO:0000256" key="3">
    <source>
        <dbReference type="ARBA" id="ARBA00022827"/>
    </source>
</evidence>
<comment type="caution">
    <text evidence="9">The sequence shown here is derived from an EMBL/GenBank/DDBJ whole genome shotgun (WGS) entry which is preliminary data.</text>
</comment>
<keyword evidence="3" id="KW-0274">FAD</keyword>
<keyword evidence="6" id="KW-1133">Transmembrane helix</keyword>
<dbReference type="Proteomes" id="UP001251528">
    <property type="component" value="Unassembled WGS sequence"/>
</dbReference>
<evidence type="ECO:0000256" key="2">
    <source>
        <dbReference type="ARBA" id="ARBA00022630"/>
    </source>
</evidence>
<evidence type="ECO:0000259" key="8">
    <source>
        <dbReference type="Pfam" id="PF08031"/>
    </source>
</evidence>
<keyword evidence="10" id="KW-1185">Reference proteome</keyword>
<organism evidence="9 10">
    <name type="scientific">Conoideocrella luteorostrata</name>
    <dbReference type="NCBI Taxonomy" id="1105319"/>
    <lineage>
        <taxon>Eukaryota</taxon>
        <taxon>Fungi</taxon>
        <taxon>Dikarya</taxon>
        <taxon>Ascomycota</taxon>
        <taxon>Pezizomycotina</taxon>
        <taxon>Sordariomycetes</taxon>
        <taxon>Hypocreomycetidae</taxon>
        <taxon>Hypocreales</taxon>
        <taxon>Clavicipitaceae</taxon>
        <taxon>Conoideocrella</taxon>
    </lineage>
</organism>
<evidence type="ECO:0000313" key="9">
    <source>
        <dbReference type="EMBL" id="KAK2605980.1"/>
    </source>
</evidence>
<protein>
    <recommendedName>
        <fullName evidence="11">FAD-binding PCMH-type domain-containing protein</fullName>
    </recommendedName>
</protein>
<feature type="region of interest" description="Disordered" evidence="5">
    <location>
        <begin position="26"/>
        <end position="55"/>
    </location>
</feature>
<evidence type="ECO:0000313" key="10">
    <source>
        <dbReference type="Proteomes" id="UP001251528"/>
    </source>
</evidence>
<reference evidence="9" key="1">
    <citation type="submission" date="2023-06" db="EMBL/GenBank/DDBJ databases">
        <title>Conoideocrella luteorostrata (Hypocreales: Clavicipitaceae), a potential biocontrol fungus for elongate hemlock scale in United States Christmas tree production areas.</title>
        <authorList>
            <person name="Barrett H."/>
            <person name="Lovett B."/>
            <person name="Macias A.M."/>
            <person name="Stajich J.E."/>
            <person name="Kasson M.T."/>
        </authorList>
    </citation>
    <scope>NUCLEOTIDE SEQUENCE</scope>
    <source>
        <strain evidence="9">ARSEF 14590</strain>
    </source>
</reference>
<dbReference type="Pfam" id="PF08031">
    <property type="entry name" value="BBE"/>
    <property type="match status" value="1"/>
</dbReference>
<proteinExistence type="predicted"/>
<evidence type="ECO:0000256" key="1">
    <source>
        <dbReference type="ARBA" id="ARBA00001974"/>
    </source>
</evidence>
<dbReference type="InterPro" id="IPR016167">
    <property type="entry name" value="FAD-bd_PCMH_sub1"/>
</dbReference>
<dbReference type="Gene3D" id="3.40.462.20">
    <property type="match status" value="1"/>
</dbReference>
<comment type="cofactor">
    <cofactor evidence="1">
        <name>FAD</name>
        <dbReference type="ChEBI" id="CHEBI:57692"/>
    </cofactor>
</comment>
<dbReference type="PANTHER" id="PTHR42973">
    <property type="entry name" value="BINDING OXIDOREDUCTASE, PUTATIVE (AFU_ORTHOLOGUE AFUA_1G17690)-RELATED"/>
    <property type="match status" value="1"/>
</dbReference>
<dbReference type="InterPro" id="IPR006094">
    <property type="entry name" value="Oxid_FAD_bind_N"/>
</dbReference>
<dbReference type="GO" id="GO:0016491">
    <property type="term" value="F:oxidoreductase activity"/>
    <property type="evidence" value="ECO:0007669"/>
    <property type="project" value="UniProtKB-KW"/>
</dbReference>
<feature type="domain" description="Berberine/berberine-like" evidence="8">
    <location>
        <begin position="435"/>
        <end position="480"/>
    </location>
</feature>
<dbReference type="InterPro" id="IPR012951">
    <property type="entry name" value="BBE"/>
</dbReference>
<evidence type="ECO:0000256" key="6">
    <source>
        <dbReference type="SAM" id="Phobius"/>
    </source>
</evidence>
<dbReference type="SUPFAM" id="SSF56176">
    <property type="entry name" value="FAD-binding/transporter-associated domain-like"/>
    <property type="match status" value="1"/>
</dbReference>
<dbReference type="InterPro" id="IPR036318">
    <property type="entry name" value="FAD-bd_PCMH-like_sf"/>
</dbReference>
<dbReference type="Gene3D" id="6.10.140.1160">
    <property type="match status" value="1"/>
</dbReference>
<dbReference type="GO" id="GO:0050660">
    <property type="term" value="F:flavin adenine dinucleotide binding"/>
    <property type="evidence" value="ECO:0007669"/>
    <property type="project" value="InterPro"/>
</dbReference>
<dbReference type="Pfam" id="PF01565">
    <property type="entry name" value="FAD_binding_4"/>
    <property type="match status" value="1"/>
</dbReference>
<dbReference type="EMBL" id="JASWJB010000048">
    <property type="protein sequence ID" value="KAK2605980.1"/>
    <property type="molecule type" value="Genomic_DNA"/>
</dbReference>
<name>A0AAJ0CVT5_9HYPO</name>
<dbReference type="AlphaFoldDB" id="A0AAJ0CVT5"/>
<keyword evidence="6" id="KW-0812">Transmembrane</keyword>
<keyword evidence="6" id="KW-0472">Membrane</keyword>
<accession>A0AAJ0CVT5</accession>
<evidence type="ECO:0000256" key="5">
    <source>
        <dbReference type="SAM" id="MobiDB-lite"/>
    </source>
</evidence>
<dbReference type="PANTHER" id="PTHR42973:SF39">
    <property type="entry name" value="FAD-BINDING PCMH-TYPE DOMAIN-CONTAINING PROTEIN"/>
    <property type="match status" value="1"/>
</dbReference>
<evidence type="ECO:0000256" key="4">
    <source>
        <dbReference type="ARBA" id="ARBA00023002"/>
    </source>
</evidence>
<keyword evidence="2" id="KW-0285">Flavoprotein</keyword>
<gene>
    <name evidence="9" type="ORF">QQS21_003606</name>
</gene>
<sequence>MHVRGGGREEPRIALLSDFEKAGQQGDGIADIDADNTPGRPGRRPVLQRSPHPETFKLNHPRLRVVNRALQPVFYIILCLLAILCLANVPIVAKNIIEWRKELKSSNRRVSFVPAVVVVPRSTEHIQAAVSCGNENNVRVTAKGGGHSFGSFGLGGENGHLVLSMDRMRPLLTEVAPGMKLVIANGSVIHCSQSQNSDLFWALRGAGSSFGIVSELEFNTIEAPKDIVHFSIRPYWDQQAAVKGIKGLQEFIKLAPKELNLMLIMYGHSQILECLYFGHQAGLERLVTPLLQSIGAPRPIMAKLEWMRALEHFAYGEALAQTDPASRSQSFYATSAFTKALGEAQVETLMSKMFAHFTNPHNIIYTLELYGGQTSAVRNVENLATSFSHRAKLLLHQLRIQVPDNDSHSLEKYSLIESFRDSVTHLNPEGDWGMYANYLDTELDSEVAQKLYWGDSLPRLRSIKAEFNPNDLFWNPQGVR</sequence>
<dbReference type="Gene3D" id="3.30.43.10">
    <property type="entry name" value="Uridine Diphospho-n-acetylenolpyruvylglucosamine Reductase, domain 2"/>
    <property type="match status" value="1"/>
</dbReference>
<feature type="transmembrane region" description="Helical" evidence="6">
    <location>
        <begin position="73"/>
        <end position="93"/>
    </location>
</feature>
<evidence type="ECO:0008006" key="11">
    <source>
        <dbReference type="Google" id="ProtNLM"/>
    </source>
</evidence>
<evidence type="ECO:0000259" key="7">
    <source>
        <dbReference type="Pfam" id="PF01565"/>
    </source>
</evidence>
<dbReference type="InterPro" id="IPR050416">
    <property type="entry name" value="FAD-linked_Oxidoreductase"/>
</dbReference>
<feature type="domain" description="FAD linked oxidase N-terminal" evidence="7">
    <location>
        <begin position="114"/>
        <end position="188"/>
    </location>
</feature>